<dbReference type="InterPro" id="IPR051410">
    <property type="entry name" value="Ferric/Cupric_Reductase"/>
</dbReference>
<feature type="domain" description="Ferric reductase NAD binding" evidence="12">
    <location>
        <begin position="437"/>
        <end position="604"/>
    </location>
</feature>
<keyword evidence="5 9" id="KW-1133">Transmembrane helix</keyword>
<evidence type="ECO:0000256" key="4">
    <source>
        <dbReference type="ARBA" id="ARBA00022982"/>
    </source>
</evidence>
<dbReference type="SFLD" id="SFLDS00052">
    <property type="entry name" value="Ferric_Reductase_Domain"/>
    <property type="match status" value="1"/>
</dbReference>
<dbReference type="Pfam" id="PF08022">
    <property type="entry name" value="FAD_binding_8"/>
    <property type="match status" value="1"/>
</dbReference>
<dbReference type="Proteomes" id="UP000184188">
    <property type="component" value="Unassembled WGS sequence"/>
</dbReference>
<gene>
    <name evidence="13" type="ORF">ASPZODRAFT_2049685</name>
</gene>
<evidence type="ECO:0008006" key="15">
    <source>
        <dbReference type="Google" id="ProtNLM"/>
    </source>
</evidence>
<feature type="transmembrane region" description="Helical" evidence="9">
    <location>
        <begin position="239"/>
        <end position="256"/>
    </location>
</feature>
<evidence type="ECO:0000256" key="8">
    <source>
        <dbReference type="ARBA" id="ARBA00023136"/>
    </source>
</evidence>
<dbReference type="RefSeq" id="XP_022580572.1">
    <property type="nucleotide sequence ID" value="XM_022727605.1"/>
</dbReference>
<dbReference type="GO" id="GO:0005886">
    <property type="term" value="C:plasma membrane"/>
    <property type="evidence" value="ECO:0007669"/>
    <property type="project" value="TreeGrafter"/>
</dbReference>
<dbReference type="CDD" id="cd06186">
    <property type="entry name" value="NOX_Duox_like_FAD_NADP"/>
    <property type="match status" value="1"/>
</dbReference>
<evidence type="ECO:0000313" key="13">
    <source>
        <dbReference type="EMBL" id="OJJ46062.1"/>
    </source>
</evidence>
<dbReference type="SFLD" id="SFLDG01168">
    <property type="entry name" value="Ferric_reductase_subgroup_(FRE"/>
    <property type="match status" value="1"/>
</dbReference>
<evidence type="ECO:0000259" key="12">
    <source>
        <dbReference type="Pfam" id="PF08030"/>
    </source>
</evidence>
<evidence type="ECO:0000313" key="14">
    <source>
        <dbReference type="Proteomes" id="UP000184188"/>
    </source>
</evidence>
<evidence type="ECO:0000256" key="5">
    <source>
        <dbReference type="ARBA" id="ARBA00022989"/>
    </source>
</evidence>
<dbReference type="Pfam" id="PF08030">
    <property type="entry name" value="NAD_binding_6"/>
    <property type="match status" value="1"/>
</dbReference>
<organism evidence="13 14">
    <name type="scientific">Penicilliopsis zonata CBS 506.65</name>
    <dbReference type="NCBI Taxonomy" id="1073090"/>
    <lineage>
        <taxon>Eukaryota</taxon>
        <taxon>Fungi</taxon>
        <taxon>Dikarya</taxon>
        <taxon>Ascomycota</taxon>
        <taxon>Pezizomycotina</taxon>
        <taxon>Eurotiomycetes</taxon>
        <taxon>Eurotiomycetidae</taxon>
        <taxon>Eurotiales</taxon>
        <taxon>Aspergillaceae</taxon>
        <taxon>Penicilliopsis</taxon>
    </lineage>
</organism>
<dbReference type="AlphaFoldDB" id="A0A1L9SFW5"/>
<keyword evidence="6" id="KW-0560">Oxidoreductase</keyword>
<evidence type="ECO:0000259" key="10">
    <source>
        <dbReference type="Pfam" id="PF01794"/>
    </source>
</evidence>
<dbReference type="InterPro" id="IPR013130">
    <property type="entry name" value="Fe3_Rdtase_TM_dom"/>
</dbReference>
<feature type="transmembrane region" description="Helical" evidence="9">
    <location>
        <begin position="122"/>
        <end position="141"/>
    </location>
</feature>
<dbReference type="VEuPathDB" id="FungiDB:ASPZODRAFT_2049685"/>
<proteinExistence type="predicted"/>
<dbReference type="GO" id="GO:0006826">
    <property type="term" value="P:iron ion transport"/>
    <property type="evidence" value="ECO:0007669"/>
    <property type="project" value="TreeGrafter"/>
</dbReference>
<evidence type="ECO:0000256" key="6">
    <source>
        <dbReference type="ARBA" id="ARBA00023002"/>
    </source>
</evidence>
<dbReference type="GO" id="GO:0015677">
    <property type="term" value="P:copper ion import"/>
    <property type="evidence" value="ECO:0007669"/>
    <property type="project" value="TreeGrafter"/>
</dbReference>
<dbReference type="PANTHER" id="PTHR32361">
    <property type="entry name" value="FERRIC/CUPRIC REDUCTASE TRANSMEMBRANE COMPONENT"/>
    <property type="match status" value="1"/>
</dbReference>
<dbReference type="PANTHER" id="PTHR32361:SF9">
    <property type="entry name" value="FERRIC REDUCTASE TRANSMEMBRANE COMPONENT 3-RELATED"/>
    <property type="match status" value="1"/>
</dbReference>
<reference evidence="14" key="1">
    <citation type="journal article" date="2017" name="Genome Biol.">
        <title>Comparative genomics reveals high biological diversity and specific adaptations in the industrially and medically important fungal genus Aspergillus.</title>
        <authorList>
            <person name="de Vries R.P."/>
            <person name="Riley R."/>
            <person name="Wiebenga A."/>
            <person name="Aguilar-Osorio G."/>
            <person name="Amillis S."/>
            <person name="Uchima C.A."/>
            <person name="Anderluh G."/>
            <person name="Asadollahi M."/>
            <person name="Askin M."/>
            <person name="Barry K."/>
            <person name="Battaglia E."/>
            <person name="Bayram O."/>
            <person name="Benocci T."/>
            <person name="Braus-Stromeyer S.A."/>
            <person name="Caldana C."/>
            <person name="Canovas D."/>
            <person name="Cerqueira G.C."/>
            <person name="Chen F."/>
            <person name="Chen W."/>
            <person name="Choi C."/>
            <person name="Clum A."/>
            <person name="Dos Santos R.A."/>
            <person name="Damasio A.R."/>
            <person name="Diallinas G."/>
            <person name="Emri T."/>
            <person name="Fekete E."/>
            <person name="Flipphi M."/>
            <person name="Freyberg S."/>
            <person name="Gallo A."/>
            <person name="Gournas C."/>
            <person name="Habgood R."/>
            <person name="Hainaut M."/>
            <person name="Harispe M.L."/>
            <person name="Henrissat B."/>
            <person name="Hilden K.S."/>
            <person name="Hope R."/>
            <person name="Hossain A."/>
            <person name="Karabika E."/>
            <person name="Karaffa L."/>
            <person name="Karanyi Z."/>
            <person name="Krasevec N."/>
            <person name="Kuo A."/>
            <person name="Kusch H."/>
            <person name="LaButti K."/>
            <person name="Lagendijk E.L."/>
            <person name="Lapidus A."/>
            <person name="Levasseur A."/>
            <person name="Lindquist E."/>
            <person name="Lipzen A."/>
            <person name="Logrieco A.F."/>
            <person name="MacCabe A."/>
            <person name="Maekelae M.R."/>
            <person name="Malavazi I."/>
            <person name="Melin P."/>
            <person name="Meyer V."/>
            <person name="Mielnichuk N."/>
            <person name="Miskei M."/>
            <person name="Molnar A.P."/>
            <person name="Mule G."/>
            <person name="Ngan C.Y."/>
            <person name="Orejas M."/>
            <person name="Orosz E."/>
            <person name="Ouedraogo J.P."/>
            <person name="Overkamp K.M."/>
            <person name="Park H.-S."/>
            <person name="Perrone G."/>
            <person name="Piumi F."/>
            <person name="Punt P.J."/>
            <person name="Ram A.F."/>
            <person name="Ramon A."/>
            <person name="Rauscher S."/>
            <person name="Record E."/>
            <person name="Riano-Pachon D.M."/>
            <person name="Robert V."/>
            <person name="Roehrig J."/>
            <person name="Ruller R."/>
            <person name="Salamov A."/>
            <person name="Salih N.S."/>
            <person name="Samson R.A."/>
            <person name="Sandor E."/>
            <person name="Sanguinetti M."/>
            <person name="Schuetze T."/>
            <person name="Sepcic K."/>
            <person name="Shelest E."/>
            <person name="Sherlock G."/>
            <person name="Sophianopoulou V."/>
            <person name="Squina F.M."/>
            <person name="Sun H."/>
            <person name="Susca A."/>
            <person name="Todd R.B."/>
            <person name="Tsang A."/>
            <person name="Unkles S.E."/>
            <person name="van de Wiele N."/>
            <person name="van Rossen-Uffink D."/>
            <person name="Oliveira J.V."/>
            <person name="Vesth T.C."/>
            <person name="Visser J."/>
            <person name="Yu J.-H."/>
            <person name="Zhou M."/>
            <person name="Andersen M.R."/>
            <person name="Archer D.B."/>
            <person name="Baker S.E."/>
            <person name="Benoit I."/>
            <person name="Brakhage A.A."/>
            <person name="Braus G.H."/>
            <person name="Fischer R."/>
            <person name="Frisvad J.C."/>
            <person name="Goldman G.H."/>
            <person name="Houbraken J."/>
            <person name="Oakley B."/>
            <person name="Pocsi I."/>
            <person name="Scazzocchio C."/>
            <person name="Seiboth B."/>
            <person name="vanKuyk P.A."/>
            <person name="Wortman J."/>
            <person name="Dyer P.S."/>
            <person name="Grigoriev I.V."/>
        </authorList>
    </citation>
    <scope>NUCLEOTIDE SEQUENCE [LARGE SCALE GENOMIC DNA]</scope>
    <source>
        <strain evidence="14">CBS 506.65</strain>
    </source>
</reference>
<dbReference type="InterPro" id="IPR013112">
    <property type="entry name" value="FAD-bd_8"/>
</dbReference>
<dbReference type="InterPro" id="IPR039261">
    <property type="entry name" value="FNR_nucleotide-bd"/>
</dbReference>
<evidence type="ECO:0000256" key="1">
    <source>
        <dbReference type="ARBA" id="ARBA00004141"/>
    </source>
</evidence>
<dbReference type="GO" id="GO:0000293">
    <property type="term" value="F:ferric-chelate reductase activity"/>
    <property type="evidence" value="ECO:0007669"/>
    <property type="project" value="UniProtKB-ARBA"/>
</dbReference>
<dbReference type="OrthoDB" id="3944240at2759"/>
<accession>A0A1L9SFW5</accession>
<dbReference type="GO" id="GO:0006879">
    <property type="term" value="P:intracellular iron ion homeostasis"/>
    <property type="evidence" value="ECO:0007669"/>
    <property type="project" value="TreeGrafter"/>
</dbReference>
<keyword evidence="14" id="KW-1185">Reference proteome</keyword>
<keyword evidence="7" id="KW-0406">Ion transport</keyword>
<feature type="domain" description="Ferric oxidoreductase" evidence="10">
    <location>
        <begin position="162"/>
        <end position="279"/>
    </location>
</feature>
<dbReference type="Gene3D" id="3.40.50.80">
    <property type="entry name" value="Nucleotide-binding domain of ferredoxin-NADP reductase (FNR) module"/>
    <property type="match status" value="1"/>
</dbReference>
<dbReference type="Pfam" id="PF01794">
    <property type="entry name" value="Ferric_reduct"/>
    <property type="match status" value="1"/>
</dbReference>
<evidence type="ECO:0000256" key="3">
    <source>
        <dbReference type="ARBA" id="ARBA00022692"/>
    </source>
</evidence>
<comment type="subcellular location">
    <subcellularLocation>
        <location evidence="1">Membrane</location>
        <topology evidence="1">Multi-pass membrane protein</topology>
    </subcellularLocation>
</comment>
<evidence type="ECO:0000256" key="9">
    <source>
        <dbReference type="SAM" id="Phobius"/>
    </source>
</evidence>
<evidence type="ECO:0000256" key="2">
    <source>
        <dbReference type="ARBA" id="ARBA00022448"/>
    </source>
</evidence>
<feature type="transmembrane region" description="Helical" evidence="9">
    <location>
        <begin position="49"/>
        <end position="70"/>
    </location>
</feature>
<keyword evidence="4" id="KW-0249">Electron transport</keyword>
<feature type="transmembrane region" description="Helical" evidence="9">
    <location>
        <begin position="287"/>
        <end position="303"/>
    </location>
</feature>
<dbReference type="EMBL" id="KV878343">
    <property type="protein sequence ID" value="OJJ46062.1"/>
    <property type="molecule type" value="Genomic_DNA"/>
</dbReference>
<dbReference type="GeneID" id="34614069"/>
<name>A0A1L9SFW5_9EURO</name>
<evidence type="ECO:0000256" key="7">
    <source>
        <dbReference type="ARBA" id="ARBA00023065"/>
    </source>
</evidence>
<feature type="transmembrane region" description="Helical" evidence="9">
    <location>
        <begin position="199"/>
        <end position="219"/>
    </location>
</feature>
<evidence type="ECO:0000259" key="11">
    <source>
        <dbReference type="Pfam" id="PF08022"/>
    </source>
</evidence>
<feature type="transmembrane region" description="Helical" evidence="9">
    <location>
        <begin position="161"/>
        <end position="187"/>
    </location>
</feature>
<keyword evidence="8 9" id="KW-0472">Membrane</keyword>
<dbReference type="InterPro" id="IPR013121">
    <property type="entry name" value="Fe_red_NAD-bd_6"/>
</dbReference>
<feature type="transmembrane region" description="Helical" evidence="9">
    <location>
        <begin position="440"/>
        <end position="461"/>
    </location>
</feature>
<dbReference type="SUPFAM" id="SSF52343">
    <property type="entry name" value="Ferredoxin reductase-like, C-terminal NADP-linked domain"/>
    <property type="match status" value="1"/>
</dbReference>
<keyword evidence="3 9" id="KW-0812">Transmembrane</keyword>
<feature type="domain" description="FAD-binding 8" evidence="11">
    <location>
        <begin position="340"/>
        <end position="429"/>
    </location>
</feature>
<dbReference type="STRING" id="1073090.A0A1L9SFW5"/>
<protein>
    <recommendedName>
        <fullName evidence="15">FAD-binding FR-type domain-containing protein</fullName>
    </recommendedName>
</protein>
<sequence>MDMSSGSSDGPLTDSGVDFSNYTQRLDFLADILDDTQLQVQGNAAARRFWYGIVAVIGVATLCNVVHTSIQRSRLQASLKNEKQPARPSSLPIRWIATTTATLREIAYLQPYLPVLEPWIRIPDLGAIWMVAAYLLFILLLEFVDNDVTGAQYYQALSVQAAWLAVAQIPLIVLLAGKNSLVGVLSGTSYQRLNVLHRWVARGSLLLSTFHFGFQSYGWQQYGVEKLEWATDSCPPTGIAAYAILLWMNLTTFAPMRYYAYNWFVFQHIITYFGFIIAVMMHLPSTALYSRVYVYIAIALYLLERLVRTARYALANLRPARATLHSLDDARATKIHIRGSSIKRWAPGDHVLLALPRFGLAQSHPATILSTPDSHQGDLVLILRTFSGFTRRIATAAAAAPAAQPDNHDPEAVCEKQYLALIEGPYPAASQTDFACYDTLFLVAGGTGVTFTLSVLLSLAARAQTTPTLPLRNVQFVWIVKDRASLSWIRQELLDVLPAFENAGITLEIKAFLTCDSPDSAGKSTCTCAGDCGCCIAEKDSNVMQKDPNSASSSIEVVPPWSEINYQRPEIDSLLWDGLCAAQGESAIAVAGPRRLSAAVRRTVVQISDERAVHKGTGAQGIYLHVENCN</sequence>
<keyword evidence="2" id="KW-0813">Transport</keyword>
<feature type="transmembrane region" description="Helical" evidence="9">
    <location>
        <begin position="263"/>
        <end position="281"/>
    </location>
</feature>